<reference evidence="4 5" key="1">
    <citation type="submission" date="2016-08" db="EMBL/GenBank/DDBJ databases">
        <title>A Parts List for Fungal Cellulosomes Revealed by Comparative Genomics.</title>
        <authorList>
            <consortium name="DOE Joint Genome Institute"/>
            <person name="Haitjema C.H."/>
            <person name="Gilmore S.P."/>
            <person name="Henske J.K."/>
            <person name="Solomon K.V."/>
            <person name="De Groot R."/>
            <person name="Kuo A."/>
            <person name="Mondo S.J."/>
            <person name="Salamov A.A."/>
            <person name="Labutti K."/>
            <person name="Zhao Z."/>
            <person name="Chiniquy J."/>
            <person name="Barry K."/>
            <person name="Brewer H.M."/>
            <person name="Purvine S.O."/>
            <person name="Wright A.T."/>
            <person name="Boxma B."/>
            <person name="Van Alen T."/>
            <person name="Hackstein J.H."/>
            <person name="Baker S.E."/>
            <person name="Grigoriev I.V."/>
            <person name="O'Malley M.A."/>
        </authorList>
    </citation>
    <scope>NUCLEOTIDE SEQUENCE [LARGE SCALE GENOMIC DNA]</scope>
    <source>
        <strain evidence="4 5">G1</strain>
    </source>
</reference>
<dbReference type="Proteomes" id="UP000193920">
    <property type="component" value="Unassembled WGS sequence"/>
</dbReference>
<comment type="caution">
    <text evidence="4">The sequence shown here is derived from an EMBL/GenBank/DDBJ whole genome shotgun (WGS) entry which is preliminary data.</text>
</comment>
<protein>
    <submittedName>
        <fullName evidence="4">Ankyrin</fullName>
    </submittedName>
</protein>
<dbReference type="STRING" id="1754190.A0A1Y2D9T0"/>
<sequence length="137" mass="15255">MFCDVNEKDASGNTILYYAILNKHIGTVKYLINHGADVNCTDNIGNTLFDNAISTGNKEIIISLIQSKNLLLNKPNCNGETPLCSIINNNYLVIEDKEIIISELVKKGANVNFEDDKGNTPLIYAIQKNYLNISKYL</sequence>
<dbReference type="PROSITE" id="PS50088">
    <property type="entry name" value="ANK_REPEAT"/>
    <property type="match status" value="2"/>
</dbReference>
<evidence type="ECO:0000313" key="4">
    <source>
        <dbReference type="EMBL" id="ORY56009.1"/>
    </source>
</evidence>
<dbReference type="InterPro" id="IPR036770">
    <property type="entry name" value="Ankyrin_rpt-contain_sf"/>
</dbReference>
<evidence type="ECO:0000256" key="1">
    <source>
        <dbReference type="ARBA" id="ARBA00022737"/>
    </source>
</evidence>
<dbReference type="Pfam" id="PF12796">
    <property type="entry name" value="Ank_2"/>
    <property type="match status" value="2"/>
</dbReference>
<dbReference type="OrthoDB" id="195446at2759"/>
<keyword evidence="1" id="KW-0677">Repeat</keyword>
<keyword evidence="2 3" id="KW-0040">ANK repeat</keyword>
<feature type="repeat" description="ANK" evidence="3">
    <location>
        <begin position="11"/>
        <end position="43"/>
    </location>
</feature>
<name>A0A1Y2D9T0_9FUNG</name>
<dbReference type="SUPFAM" id="SSF48403">
    <property type="entry name" value="Ankyrin repeat"/>
    <property type="match status" value="1"/>
</dbReference>
<feature type="non-terminal residue" evidence="4">
    <location>
        <position position="137"/>
    </location>
</feature>
<dbReference type="EMBL" id="MCOG01000075">
    <property type="protein sequence ID" value="ORY56009.1"/>
    <property type="molecule type" value="Genomic_DNA"/>
</dbReference>
<dbReference type="PANTHER" id="PTHR24126">
    <property type="entry name" value="ANKYRIN REPEAT, PH AND SEC7 DOMAIN CONTAINING PROTEIN SECG-RELATED"/>
    <property type="match status" value="1"/>
</dbReference>
<feature type="repeat" description="ANK" evidence="3">
    <location>
        <begin position="78"/>
        <end position="116"/>
    </location>
</feature>
<organism evidence="4 5">
    <name type="scientific">Neocallimastix californiae</name>
    <dbReference type="NCBI Taxonomy" id="1754190"/>
    <lineage>
        <taxon>Eukaryota</taxon>
        <taxon>Fungi</taxon>
        <taxon>Fungi incertae sedis</taxon>
        <taxon>Chytridiomycota</taxon>
        <taxon>Chytridiomycota incertae sedis</taxon>
        <taxon>Neocallimastigomycetes</taxon>
        <taxon>Neocallimastigales</taxon>
        <taxon>Neocallimastigaceae</taxon>
        <taxon>Neocallimastix</taxon>
    </lineage>
</organism>
<dbReference type="SMART" id="SM00248">
    <property type="entry name" value="ANK"/>
    <property type="match status" value="3"/>
</dbReference>
<accession>A0A1Y2D9T0</accession>
<keyword evidence="5" id="KW-1185">Reference proteome</keyword>
<dbReference type="AlphaFoldDB" id="A0A1Y2D9T0"/>
<dbReference type="InterPro" id="IPR002110">
    <property type="entry name" value="Ankyrin_rpt"/>
</dbReference>
<evidence type="ECO:0000256" key="2">
    <source>
        <dbReference type="ARBA" id="ARBA00023043"/>
    </source>
</evidence>
<dbReference type="Gene3D" id="1.25.40.20">
    <property type="entry name" value="Ankyrin repeat-containing domain"/>
    <property type="match status" value="1"/>
</dbReference>
<dbReference type="PROSITE" id="PS50297">
    <property type="entry name" value="ANK_REP_REGION"/>
    <property type="match status" value="1"/>
</dbReference>
<proteinExistence type="predicted"/>
<gene>
    <name evidence="4" type="ORF">LY90DRAFT_382124</name>
</gene>
<dbReference type="PANTHER" id="PTHR24126:SF14">
    <property type="entry name" value="ANK_REP_REGION DOMAIN-CONTAINING PROTEIN"/>
    <property type="match status" value="1"/>
</dbReference>
<evidence type="ECO:0000256" key="3">
    <source>
        <dbReference type="PROSITE-ProRule" id="PRU00023"/>
    </source>
</evidence>
<evidence type="ECO:0000313" key="5">
    <source>
        <dbReference type="Proteomes" id="UP000193920"/>
    </source>
</evidence>